<evidence type="ECO:0000313" key="3">
    <source>
        <dbReference type="EMBL" id="MDM7855724.1"/>
    </source>
</evidence>
<dbReference type="Proteomes" id="UP001529338">
    <property type="component" value="Unassembled WGS sequence"/>
</dbReference>
<dbReference type="EMBL" id="JAUCGQ010000001">
    <property type="protein sequence ID" value="MDM7855724.1"/>
    <property type="molecule type" value="Genomic_DNA"/>
</dbReference>
<keyword evidence="2" id="KW-0812">Transmembrane</keyword>
<keyword evidence="2" id="KW-0472">Membrane</keyword>
<evidence type="ECO:0000256" key="1">
    <source>
        <dbReference type="SAM" id="MobiDB-lite"/>
    </source>
</evidence>
<comment type="caution">
    <text evidence="3">The sequence shown here is derived from an EMBL/GenBank/DDBJ whole genome shotgun (WGS) entry which is preliminary data.</text>
</comment>
<evidence type="ECO:0000313" key="4">
    <source>
        <dbReference type="Proteomes" id="UP001529338"/>
    </source>
</evidence>
<feature type="transmembrane region" description="Helical" evidence="2">
    <location>
        <begin position="37"/>
        <end position="59"/>
    </location>
</feature>
<name>A0ABT7SI55_9CELL</name>
<reference evidence="3 4" key="1">
    <citation type="submission" date="2023-06" db="EMBL/GenBank/DDBJ databases">
        <title>Cellulomonas sp. MW4 Whole genome sequence.</title>
        <authorList>
            <person name="Park S."/>
        </authorList>
    </citation>
    <scope>NUCLEOTIDE SEQUENCE [LARGE SCALE GENOMIC DNA]</scope>
    <source>
        <strain evidence="3 4">MW4</strain>
    </source>
</reference>
<sequence length="369" mass="36223">MSDELHDLLARAADRAAARTTWDTSDLKRRVRRGRRVRSATTAAVAVAAVGVLGTAVGLGPHARSGPPLVGPGTATHPVTPTGSSPSPSVPPAGDGACGARVDAHALTGRAGDAAVGAVAGVAAPGATTVDVVVAGASVSGSHATTAAGPGTAVLLRGGTVVARAATTPEEPGGDGDATAPSFLARADLPVVSCAAGAALPDGDYVLAVVQPVRAGDAVRTVLAGGEVVTVTGGRPATLCDAGPLTVNATEERSTMRWAQHGIPLTRTLGVPEPALPDGFAASPRVVLTDASGRVIAVQAGVPGLRVVRGEQPVTYATAVFPHSCADAVVPPGTYRVLDVVDADPWGSAGTVRSVSEIGTVTIPLGSGG</sequence>
<proteinExistence type="predicted"/>
<protein>
    <submittedName>
        <fullName evidence="3">Uncharacterized protein</fullName>
    </submittedName>
</protein>
<accession>A0ABT7SI55</accession>
<gene>
    <name evidence="3" type="ORF">QRT04_12360</name>
</gene>
<evidence type="ECO:0000256" key="2">
    <source>
        <dbReference type="SAM" id="Phobius"/>
    </source>
</evidence>
<keyword evidence="2" id="KW-1133">Transmembrane helix</keyword>
<dbReference type="RefSeq" id="WP_289455583.1">
    <property type="nucleotide sequence ID" value="NZ_JAUCGQ010000001.1"/>
</dbReference>
<feature type="region of interest" description="Disordered" evidence="1">
    <location>
        <begin position="64"/>
        <end position="97"/>
    </location>
</feature>
<keyword evidence="4" id="KW-1185">Reference proteome</keyword>
<organism evidence="3 4">
    <name type="scientific">Cellulomonas alba</name>
    <dbReference type="NCBI Taxonomy" id="3053467"/>
    <lineage>
        <taxon>Bacteria</taxon>
        <taxon>Bacillati</taxon>
        <taxon>Actinomycetota</taxon>
        <taxon>Actinomycetes</taxon>
        <taxon>Micrococcales</taxon>
        <taxon>Cellulomonadaceae</taxon>
        <taxon>Cellulomonas</taxon>
    </lineage>
</organism>
<feature type="compositionally biased region" description="Low complexity" evidence="1">
    <location>
        <begin position="78"/>
        <end position="87"/>
    </location>
</feature>